<dbReference type="EMBL" id="SLWS01000005">
    <property type="protein sequence ID" value="TCO58411.1"/>
    <property type="molecule type" value="Genomic_DNA"/>
</dbReference>
<comment type="similarity">
    <text evidence="1">Belongs to the AB hydrolase superfamily.</text>
</comment>
<dbReference type="Gene3D" id="3.40.50.1820">
    <property type="entry name" value="alpha/beta hydrolase"/>
    <property type="match status" value="1"/>
</dbReference>
<dbReference type="AlphaFoldDB" id="A0A4R2JF97"/>
<keyword evidence="2 3" id="KW-0378">Hydrolase</keyword>
<sequence length="230" mass="25499">MLPHEMKFVVDVPESGTVTEHADFDLCQPDGAEGPLPAVIFVPGPITAQLPVRPRHWPMYQGYARLMAGRGVLGVVIDQPYHDVSQWPEMAESLVRIVESVRALDEVDADRIAVWAFSAGAMQIGRWLTDSPEWLRCLALTYPVLDIPYSIGPGRPVILTRVGRERPEWQATVDRFRAEAEAAGTAVRLIDVPDGQHGFDVLDPAEQSRRAVLEAADLVLRDLSPLTRFS</sequence>
<proteinExistence type="inferred from homology"/>
<evidence type="ECO:0000313" key="3">
    <source>
        <dbReference type="EMBL" id="TCO58411.1"/>
    </source>
</evidence>
<evidence type="ECO:0000256" key="2">
    <source>
        <dbReference type="ARBA" id="ARBA00022801"/>
    </source>
</evidence>
<organism evidence="3 4">
    <name type="scientific">Actinocrispum wychmicini</name>
    <dbReference type="NCBI Taxonomy" id="1213861"/>
    <lineage>
        <taxon>Bacteria</taxon>
        <taxon>Bacillati</taxon>
        <taxon>Actinomycetota</taxon>
        <taxon>Actinomycetes</taxon>
        <taxon>Pseudonocardiales</taxon>
        <taxon>Pseudonocardiaceae</taxon>
        <taxon>Actinocrispum</taxon>
    </lineage>
</organism>
<dbReference type="InterPro" id="IPR029058">
    <property type="entry name" value="AB_hydrolase_fold"/>
</dbReference>
<comment type="caution">
    <text evidence="3">The sequence shown here is derived from an EMBL/GenBank/DDBJ whole genome shotgun (WGS) entry which is preliminary data.</text>
</comment>
<keyword evidence="4" id="KW-1185">Reference proteome</keyword>
<protein>
    <submittedName>
        <fullName evidence="3">Dienelactone hydrolase</fullName>
    </submittedName>
</protein>
<accession>A0A4R2JF97</accession>
<gene>
    <name evidence="3" type="ORF">EV192_105479</name>
</gene>
<dbReference type="RefSeq" id="WP_132119141.1">
    <property type="nucleotide sequence ID" value="NZ_SLWS01000005.1"/>
</dbReference>
<name>A0A4R2JF97_9PSEU</name>
<reference evidence="3 4" key="1">
    <citation type="submission" date="2019-03" db="EMBL/GenBank/DDBJ databases">
        <title>Genomic Encyclopedia of Type Strains, Phase IV (KMG-IV): sequencing the most valuable type-strain genomes for metagenomic binning, comparative biology and taxonomic classification.</title>
        <authorList>
            <person name="Goeker M."/>
        </authorList>
    </citation>
    <scope>NUCLEOTIDE SEQUENCE [LARGE SCALE GENOMIC DNA]</scope>
    <source>
        <strain evidence="3 4">DSM 45934</strain>
    </source>
</reference>
<dbReference type="SUPFAM" id="SSF53474">
    <property type="entry name" value="alpha/beta-Hydrolases"/>
    <property type="match status" value="1"/>
</dbReference>
<dbReference type="GO" id="GO:0052689">
    <property type="term" value="F:carboxylic ester hydrolase activity"/>
    <property type="evidence" value="ECO:0007669"/>
    <property type="project" value="UniProtKB-ARBA"/>
</dbReference>
<dbReference type="PANTHER" id="PTHR22946:SF9">
    <property type="entry name" value="POLYKETIDE TRANSFERASE AF380"/>
    <property type="match status" value="1"/>
</dbReference>
<evidence type="ECO:0000256" key="1">
    <source>
        <dbReference type="ARBA" id="ARBA00008645"/>
    </source>
</evidence>
<dbReference type="InterPro" id="IPR050261">
    <property type="entry name" value="FrsA_esterase"/>
</dbReference>
<evidence type="ECO:0000313" key="4">
    <source>
        <dbReference type="Proteomes" id="UP000295680"/>
    </source>
</evidence>
<dbReference type="PANTHER" id="PTHR22946">
    <property type="entry name" value="DIENELACTONE HYDROLASE DOMAIN-CONTAINING PROTEIN-RELATED"/>
    <property type="match status" value="1"/>
</dbReference>
<dbReference type="OrthoDB" id="5902829at2"/>
<dbReference type="Proteomes" id="UP000295680">
    <property type="component" value="Unassembled WGS sequence"/>
</dbReference>